<gene>
    <name evidence="2" type="ORF">Scep_002296</name>
</gene>
<protein>
    <submittedName>
        <fullName evidence="2">Uncharacterized protein</fullName>
    </submittedName>
</protein>
<dbReference type="AlphaFoldDB" id="A0AAP0LAR4"/>
<feature type="compositionally biased region" description="Basic and acidic residues" evidence="1">
    <location>
        <begin position="113"/>
        <end position="132"/>
    </location>
</feature>
<dbReference type="Proteomes" id="UP001419268">
    <property type="component" value="Unassembled WGS sequence"/>
</dbReference>
<accession>A0AAP0LAR4</accession>
<evidence type="ECO:0000313" key="2">
    <source>
        <dbReference type="EMBL" id="KAK9167105.1"/>
    </source>
</evidence>
<feature type="compositionally biased region" description="Basic and acidic residues" evidence="1">
    <location>
        <begin position="140"/>
        <end position="156"/>
    </location>
</feature>
<evidence type="ECO:0000313" key="3">
    <source>
        <dbReference type="Proteomes" id="UP001419268"/>
    </source>
</evidence>
<name>A0AAP0LAR4_9MAGN</name>
<proteinExistence type="predicted"/>
<feature type="compositionally biased region" description="Acidic residues" evidence="1">
    <location>
        <begin position="88"/>
        <end position="112"/>
    </location>
</feature>
<feature type="region of interest" description="Disordered" evidence="1">
    <location>
        <begin position="65"/>
        <end position="169"/>
    </location>
</feature>
<organism evidence="2 3">
    <name type="scientific">Stephania cephalantha</name>
    <dbReference type="NCBI Taxonomy" id="152367"/>
    <lineage>
        <taxon>Eukaryota</taxon>
        <taxon>Viridiplantae</taxon>
        <taxon>Streptophyta</taxon>
        <taxon>Embryophyta</taxon>
        <taxon>Tracheophyta</taxon>
        <taxon>Spermatophyta</taxon>
        <taxon>Magnoliopsida</taxon>
        <taxon>Ranunculales</taxon>
        <taxon>Menispermaceae</taxon>
        <taxon>Menispermoideae</taxon>
        <taxon>Cissampelideae</taxon>
        <taxon>Stephania</taxon>
    </lineage>
</organism>
<sequence length="321" mass="36516">MEMGSPPPSRHEYEEVLKDKTDVIGEKNFEKMVYIQVDGKWIPGNPFNAPMKKGKKRKFDAKTIVEEDKQYQSEPEESVDCEEKMSSDDDDCEDSGEDDLEEGSDKEEDEFMREDKTVRDSYDNIDDMHTQEQEGEYVPESEHVETKKTIEDRRGSPIETVPIPPSPTTEMGIAVKSNSEEGHTHNGLNQPGIMDRLTSLEGNVEENKVVIQQTCANLRAEHKVDCSTVKEEVARLVEKSIERWQDKFINNLALNYSQIETRLSGVDRHISDHGSNIKREVAQAKMHFGQWNALPSSSTKDPGSMEDVTTNGKQVIQLTFF</sequence>
<evidence type="ECO:0000256" key="1">
    <source>
        <dbReference type="SAM" id="MobiDB-lite"/>
    </source>
</evidence>
<comment type="caution">
    <text evidence="2">The sequence shown here is derived from an EMBL/GenBank/DDBJ whole genome shotgun (WGS) entry which is preliminary data.</text>
</comment>
<keyword evidence="3" id="KW-1185">Reference proteome</keyword>
<dbReference type="EMBL" id="JBBNAG010000001">
    <property type="protein sequence ID" value="KAK9167105.1"/>
    <property type="molecule type" value="Genomic_DNA"/>
</dbReference>
<reference evidence="2 3" key="1">
    <citation type="submission" date="2024-01" db="EMBL/GenBank/DDBJ databases">
        <title>Genome assemblies of Stephania.</title>
        <authorList>
            <person name="Yang L."/>
        </authorList>
    </citation>
    <scope>NUCLEOTIDE SEQUENCE [LARGE SCALE GENOMIC DNA]</scope>
    <source>
        <strain evidence="2">JXDWG</strain>
        <tissue evidence="2">Leaf</tissue>
    </source>
</reference>